<evidence type="ECO:0000313" key="1">
    <source>
        <dbReference type="EMBL" id="CAB4126233.1"/>
    </source>
</evidence>
<evidence type="ECO:0000313" key="2">
    <source>
        <dbReference type="EMBL" id="CAB5170346.1"/>
    </source>
</evidence>
<accession>A0A6J7W9R1</accession>
<protein>
    <submittedName>
        <fullName evidence="2">Uncharacterized protein</fullName>
    </submittedName>
</protein>
<name>A0A6J7W9R1_9CAUD</name>
<sequence>MRTKLVVTIYKSSNVLRDVTTLIANHNEGKAHVELVDFIGLIHINRLTYPLTFQSVVAQKVGNKVMISDDNFTSYSLIVTLLEDSARELGDLSVDQNGFVTPKIN</sequence>
<dbReference type="EMBL" id="LR796194">
    <property type="protein sequence ID" value="CAB4126233.1"/>
    <property type="molecule type" value="Genomic_DNA"/>
</dbReference>
<dbReference type="EMBL" id="LR798204">
    <property type="protein sequence ID" value="CAB5170346.1"/>
    <property type="molecule type" value="Genomic_DNA"/>
</dbReference>
<proteinExistence type="predicted"/>
<reference evidence="2" key="1">
    <citation type="submission" date="2020-05" db="EMBL/GenBank/DDBJ databases">
        <authorList>
            <person name="Chiriac C."/>
            <person name="Salcher M."/>
            <person name="Ghai R."/>
            <person name="Kavagutti S V."/>
        </authorList>
    </citation>
    <scope>NUCLEOTIDE SEQUENCE</scope>
</reference>
<gene>
    <name evidence="2" type="ORF">UFOVP153_15</name>
    <name evidence="1" type="ORF">UFOVP69_43</name>
</gene>
<organism evidence="2">
    <name type="scientific">uncultured Caudovirales phage</name>
    <dbReference type="NCBI Taxonomy" id="2100421"/>
    <lineage>
        <taxon>Viruses</taxon>
        <taxon>Duplodnaviria</taxon>
        <taxon>Heunggongvirae</taxon>
        <taxon>Uroviricota</taxon>
        <taxon>Caudoviricetes</taxon>
        <taxon>Peduoviridae</taxon>
        <taxon>Maltschvirus</taxon>
        <taxon>Maltschvirus maltsch</taxon>
    </lineage>
</organism>